<dbReference type="Gene3D" id="3.40.50.1010">
    <property type="entry name" value="5'-nuclease"/>
    <property type="match status" value="1"/>
</dbReference>
<dbReference type="EMBL" id="FPHY01000161">
    <property type="protein sequence ID" value="SFV87179.1"/>
    <property type="molecule type" value="Genomic_DNA"/>
</dbReference>
<dbReference type="AlphaFoldDB" id="A0A1W1DZQ1"/>
<feature type="domain" description="PIN" evidence="1">
    <location>
        <begin position="3"/>
        <end position="118"/>
    </location>
</feature>
<dbReference type="SUPFAM" id="SSF88723">
    <property type="entry name" value="PIN domain-like"/>
    <property type="match status" value="1"/>
</dbReference>
<sequence length="123" mass="14535">MNILIDTHIFLWATSLDPRLKQKHIDLLKSGEHNFYMSAVSVAEIMIKINIGKFAFDRDIEAVIKQMRVKILELEMTDVLALQTMRRHHNDPFDRMLISQSINREFPILTYDKKFPVYDCKLI</sequence>
<dbReference type="InterPro" id="IPR052919">
    <property type="entry name" value="TA_system_RNase"/>
</dbReference>
<evidence type="ECO:0000313" key="2">
    <source>
        <dbReference type="EMBL" id="SFV87179.1"/>
    </source>
</evidence>
<dbReference type="Pfam" id="PF01850">
    <property type="entry name" value="PIN"/>
    <property type="match status" value="1"/>
</dbReference>
<proteinExistence type="predicted"/>
<gene>
    <name evidence="2" type="ORF">MNB_SUP05-SYMBIONT-4-381</name>
</gene>
<dbReference type="CDD" id="cd09872">
    <property type="entry name" value="PIN_Sll0205-like"/>
    <property type="match status" value="1"/>
</dbReference>
<dbReference type="PANTHER" id="PTHR36173">
    <property type="entry name" value="RIBONUCLEASE VAPC16-RELATED"/>
    <property type="match status" value="1"/>
</dbReference>
<dbReference type="InterPro" id="IPR041705">
    <property type="entry name" value="PIN_Sll0205"/>
</dbReference>
<accession>A0A1W1DZQ1</accession>
<evidence type="ECO:0000259" key="1">
    <source>
        <dbReference type="Pfam" id="PF01850"/>
    </source>
</evidence>
<dbReference type="InterPro" id="IPR002716">
    <property type="entry name" value="PIN_dom"/>
</dbReference>
<organism evidence="2">
    <name type="scientific">hydrothermal vent metagenome</name>
    <dbReference type="NCBI Taxonomy" id="652676"/>
    <lineage>
        <taxon>unclassified sequences</taxon>
        <taxon>metagenomes</taxon>
        <taxon>ecological metagenomes</taxon>
    </lineage>
</organism>
<dbReference type="InterPro" id="IPR029060">
    <property type="entry name" value="PIN-like_dom_sf"/>
</dbReference>
<dbReference type="PANTHER" id="PTHR36173:SF2">
    <property type="entry name" value="RIBONUCLEASE VAPC16"/>
    <property type="match status" value="1"/>
</dbReference>
<name>A0A1W1DZQ1_9ZZZZ</name>
<protein>
    <recommendedName>
        <fullName evidence="1">PIN domain-containing protein</fullName>
    </recommendedName>
</protein>
<reference evidence="2" key="1">
    <citation type="submission" date="2016-10" db="EMBL/GenBank/DDBJ databases">
        <authorList>
            <person name="de Groot N.N."/>
        </authorList>
    </citation>
    <scope>NUCLEOTIDE SEQUENCE</scope>
</reference>